<dbReference type="Proteomes" id="UP001159364">
    <property type="component" value="Linkage Group LG04"/>
</dbReference>
<dbReference type="PANTHER" id="PTHR33127:SF69">
    <property type="entry name" value="OS09G0340800 PROTEIN"/>
    <property type="match status" value="1"/>
</dbReference>
<keyword evidence="3" id="KW-1185">Reference proteome</keyword>
<dbReference type="PANTHER" id="PTHR33127">
    <property type="entry name" value="TRANSMEMBRANE PROTEIN"/>
    <property type="match status" value="1"/>
</dbReference>
<dbReference type="InterPro" id="IPR005174">
    <property type="entry name" value="KIB1-4_b-propeller"/>
</dbReference>
<proteinExistence type="predicted"/>
<protein>
    <recommendedName>
        <fullName evidence="1">KIB1-4 beta-propeller domain-containing protein</fullName>
    </recommendedName>
</protein>
<evidence type="ECO:0000259" key="1">
    <source>
        <dbReference type="Pfam" id="PF03478"/>
    </source>
</evidence>
<name>A0AAV8TRT8_9ROSI</name>
<comment type="caution">
    <text evidence="2">The sequence shown here is derived from an EMBL/GenBank/DDBJ whole genome shotgun (WGS) entry which is preliminary data.</text>
</comment>
<organism evidence="2 3">
    <name type="scientific">Erythroxylum novogranatense</name>
    <dbReference type="NCBI Taxonomy" id="1862640"/>
    <lineage>
        <taxon>Eukaryota</taxon>
        <taxon>Viridiplantae</taxon>
        <taxon>Streptophyta</taxon>
        <taxon>Embryophyta</taxon>
        <taxon>Tracheophyta</taxon>
        <taxon>Spermatophyta</taxon>
        <taxon>Magnoliopsida</taxon>
        <taxon>eudicotyledons</taxon>
        <taxon>Gunneridae</taxon>
        <taxon>Pentapetalae</taxon>
        <taxon>rosids</taxon>
        <taxon>fabids</taxon>
        <taxon>Malpighiales</taxon>
        <taxon>Erythroxylaceae</taxon>
        <taxon>Erythroxylum</taxon>
    </lineage>
</organism>
<evidence type="ECO:0000313" key="2">
    <source>
        <dbReference type="EMBL" id="KAJ8768893.1"/>
    </source>
</evidence>
<dbReference type="EMBL" id="JAIWQS010000004">
    <property type="protein sequence ID" value="KAJ8768893.1"/>
    <property type="molecule type" value="Genomic_DNA"/>
</dbReference>
<feature type="domain" description="KIB1-4 beta-propeller" evidence="1">
    <location>
        <begin position="145"/>
        <end position="350"/>
    </location>
</feature>
<sequence length="366" mass="41472">MHRKEHKKSKKHVPLTATKTDDPSLWPHLPQQVIYLIAWDYTLLNHISFKGVTKSWIREHKKCSANSTEPLLRLYDGDDGSADKKPNNFAKHFKTGCNFRYYRGRPQHPWLSLVGCSQGLLLAHDVCYFLPEAPRRLWWRVPSWDSKYPFVCAVLSPSPVSTGSYLMLAVTGVTSPAFAFCKVGHGVEDGWIKQECTIADPHCSKSCITDRSMRFTNAIGFRGKFYALSLQGTLAVIEVIDSHPRITALSKKRAAPSVSSKHFRECFAESNGEILLAFLISRKSMNIVDGVEVYRLDIRNLTWIKVESLEDTTLLIRANCCMSVSASKVGCRRNCVYFRRRSADGWCVYDMEINTISSDWSESSSS</sequence>
<dbReference type="AlphaFoldDB" id="A0AAV8TRT8"/>
<evidence type="ECO:0000313" key="3">
    <source>
        <dbReference type="Proteomes" id="UP001159364"/>
    </source>
</evidence>
<gene>
    <name evidence="2" type="ORF">K2173_023888</name>
</gene>
<dbReference type="Pfam" id="PF03478">
    <property type="entry name" value="Beta-prop_KIB1-4"/>
    <property type="match status" value="1"/>
</dbReference>
<accession>A0AAV8TRT8</accession>
<reference evidence="2 3" key="1">
    <citation type="submission" date="2021-09" db="EMBL/GenBank/DDBJ databases">
        <title>Genomic insights and catalytic innovation underlie evolution of tropane alkaloids biosynthesis.</title>
        <authorList>
            <person name="Wang Y.-J."/>
            <person name="Tian T."/>
            <person name="Huang J.-P."/>
            <person name="Huang S.-X."/>
        </authorList>
    </citation>
    <scope>NUCLEOTIDE SEQUENCE [LARGE SCALE GENOMIC DNA]</scope>
    <source>
        <strain evidence="2">KIB-2018</strain>
        <tissue evidence="2">Leaf</tissue>
    </source>
</reference>